<reference evidence="10 11" key="1">
    <citation type="submission" date="2023-04" db="EMBL/GenBank/DDBJ databases">
        <title>A novel bacteria isolated from coastal sediment.</title>
        <authorList>
            <person name="Liu X.-J."/>
            <person name="Du Z.-J."/>
        </authorList>
    </citation>
    <scope>NUCLEOTIDE SEQUENCE [LARGE SCALE GENOMIC DNA]</scope>
    <source>
        <strain evidence="10 11">SDUM461004</strain>
    </source>
</reference>
<keyword evidence="7" id="KW-0175">Coiled coil</keyword>
<comment type="similarity">
    <text evidence="2 5">Belongs to the prokaryotic/mitochondrial release factor family.</text>
</comment>
<comment type="caution">
    <text evidence="10">The sequence shown here is derived from an EMBL/GenBank/DDBJ whole genome shotgun (WGS) entry which is preliminary data.</text>
</comment>
<comment type="PTM">
    <text evidence="5">Methylated by PrmC. Methylation increases the termination efficiency of RF1.</text>
</comment>
<protein>
    <recommendedName>
        <fullName evidence="5 6">Peptide chain release factor 1</fullName>
        <shortName evidence="5">RF-1</shortName>
    </recommendedName>
</protein>
<evidence type="ECO:0000256" key="6">
    <source>
        <dbReference type="NCBIfam" id="TIGR00019"/>
    </source>
</evidence>
<dbReference type="NCBIfam" id="TIGR00019">
    <property type="entry name" value="prfA"/>
    <property type="match status" value="1"/>
</dbReference>
<dbReference type="Gene3D" id="3.30.70.1660">
    <property type="match status" value="1"/>
</dbReference>
<evidence type="ECO:0000256" key="2">
    <source>
        <dbReference type="ARBA" id="ARBA00010835"/>
    </source>
</evidence>
<organism evidence="10 11">
    <name type="scientific">Thalassobacterium sedimentorum</name>
    <dbReference type="NCBI Taxonomy" id="3041258"/>
    <lineage>
        <taxon>Bacteria</taxon>
        <taxon>Pseudomonadati</taxon>
        <taxon>Verrucomicrobiota</taxon>
        <taxon>Opitutia</taxon>
        <taxon>Puniceicoccales</taxon>
        <taxon>Coraliomargaritaceae</taxon>
        <taxon>Thalassobacterium</taxon>
    </lineage>
</organism>
<evidence type="ECO:0000256" key="1">
    <source>
        <dbReference type="ARBA" id="ARBA00002986"/>
    </source>
</evidence>
<dbReference type="PROSITE" id="PS00745">
    <property type="entry name" value="RF_PROK_I"/>
    <property type="match status" value="1"/>
</dbReference>
<feature type="domain" description="Prokaryotic-type class I peptide chain release factors" evidence="9">
    <location>
        <begin position="229"/>
        <end position="245"/>
    </location>
</feature>
<dbReference type="PANTHER" id="PTHR43804:SF7">
    <property type="entry name" value="LD18447P"/>
    <property type="match status" value="1"/>
</dbReference>
<dbReference type="InterPro" id="IPR000352">
    <property type="entry name" value="Pep_chain_release_fac_I"/>
</dbReference>
<evidence type="ECO:0000256" key="8">
    <source>
        <dbReference type="SAM" id="MobiDB-lite"/>
    </source>
</evidence>
<feature type="region of interest" description="Disordered" evidence="8">
    <location>
        <begin position="287"/>
        <end position="307"/>
    </location>
</feature>
<sequence length="362" mass="40872">MHKIPDIAPFRKKLNELNDQMADPDFYSDQRRAADVSREQMRLSTLVEKFEAWHSTVQQLKENEAIAEDESVDEELREMAQEELESLAAQRDKLANDVLRFMIPPDATDSRNSVMEIRGGAGGDEANIFAGDLFRMYSRYAETRGWRVEVMSSSPADVGGFKEIIFMMTGEEAYKYLKFESGVHRVQRVPATETQGRIHTSTATVAVLPEAQEVDVELNMNDLEISTMRASGAGGQHVNTTDSAVMMVHKPTGVTVYCADERSQIKNRAKALTVMRSRLLKAKEEEEHAKYAAERKGQIGTGDRSERIRTYNYPQGRLTDHRIGLSLSLPTVVDGDLDDLIDALQNYDYEARIQNLLEKQMA</sequence>
<feature type="coiled-coil region" evidence="7">
    <location>
        <begin position="57"/>
        <end position="97"/>
    </location>
</feature>
<dbReference type="PANTHER" id="PTHR43804">
    <property type="entry name" value="LD18447P"/>
    <property type="match status" value="1"/>
</dbReference>
<dbReference type="SMART" id="SM00937">
    <property type="entry name" value="PCRF"/>
    <property type="match status" value="1"/>
</dbReference>
<accession>A0ABU1AHT7</accession>
<name>A0ABU1AHT7_9BACT</name>
<dbReference type="Gene3D" id="6.10.140.1950">
    <property type="match status" value="1"/>
</dbReference>
<keyword evidence="11" id="KW-1185">Reference proteome</keyword>
<dbReference type="InterPro" id="IPR005139">
    <property type="entry name" value="PCRF"/>
</dbReference>
<proteinExistence type="inferred from homology"/>
<comment type="subcellular location">
    <subcellularLocation>
        <location evidence="5">Cytoplasm</location>
    </subcellularLocation>
</comment>
<dbReference type="EMBL" id="JARXIC010000010">
    <property type="protein sequence ID" value="MDQ8194381.1"/>
    <property type="molecule type" value="Genomic_DNA"/>
</dbReference>
<dbReference type="NCBIfam" id="NF001859">
    <property type="entry name" value="PRK00591.1"/>
    <property type="match status" value="1"/>
</dbReference>
<comment type="function">
    <text evidence="1 5">Peptide chain release factor 1 directs the termination of translation in response to the peptide chain termination codons UAG and UAA.</text>
</comment>
<evidence type="ECO:0000313" key="11">
    <source>
        <dbReference type="Proteomes" id="UP001243717"/>
    </source>
</evidence>
<dbReference type="InterPro" id="IPR004373">
    <property type="entry name" value="RF-1"/>
</dbReference>
<keyword evidence="3 5" id="KW-0488">Methylation</keyword>
<dbReference type="HAMAP" id="MF_00093">
    <property type="entry name" value="Rel_fac_1"/>
    <property type="match status" value="1"/>
</dbReference>
<keyword evidence="5" id="KW-0963">Cytoplasm</keyword>
<dbReference type="InterPro" id="IPR050057">
    <property type="entry name" value="Prokaryotic/Mito_RF"/>
</dbReference>
<feature type="modified residue" description="N5-methylglutamine" evidence="5">
    <location>
        <position position="236"/>
    </location>
</feature>
<evidence type="ECO:0000256" key="3">
    <source>
        <dbReference type="ARBA" id="ARBA00022481"/>
    </source>
</evidence>
<evidence type="ECO:0000256" key="4">
    <source>
        <dbReference type="ARBA" id="ARBA00022917"/>
    </source>
</evidence>
<evidence type="ECO:0000256" key="7">
    <source>
        <dbReference type="SAM" id="Coils"/>
    </source>
</evidence>
<evidence type="ECO:0000256" key="5">
    <source>
        <dbReference type="HAMAP-Rule" id="MF_00093"/>
    </source>
</evidence>
<dbReference type="Gene3D" id="3.30.160.20">
    <property type="match status" value="1"/>
</dbReference>
<dbReference type="Pfam" id="PF00472">
    <property type="entry name" value="RF-1"/>
    <property type="match status" value="1"/>
</dbReference>
<dbReference type="SUPFAM" id="SSF75620">
    <property type="entry name" value="Release factor"/>
    <property type="match status" value="1"/>
</dbReference>
<evidence type="ECO:0000313" key="10">
    <source>
        <dbReference type="EMBL" id="MDQ8194381.1"/>
    </source>
</evidence>
<dbReference type="InterPro" id="IPR045853">
    <property type="entry name" value="Pep_chain_release_fac_I_sf"/>
</dbReference>
<keyword evidence="4 5" id="KW-0648">Protein biosynthesis</keyword>
<dbReference type="Pfam" id="PF03462">
    <property type="entry name" value="PCRF"/>
    <property type="match status" value="1"/>
</dbReference>
<gene>
    <name evidence="5 10" type="primary">prfA</name>
    <name evidence="10" type="ORF">QEH59_08085</name>
</gene>
<evidence type="ECO:0000259" key="9">
    <source>
        <dbReference type="PROSITE" id="PS00745"/>
    </source>
</evidence>
<dbReference type="Proteomes" id="UP001243717">
    <property type="component" value="Unassembled WGS sequence"/>
</dbReference>
<dbReference type="RefSeq" id="WP_308984856.1">
    <property type="nucleotide sequence ID" value="NZ_JARXIC010000010.1"/>
</dbReference>